<keyword evidence="2" id="KW-1185">Reference proteome</keyword>
<dbReference type="AlphaFoldDB" id="A0A494W4Z6"/>
<reference evidence="1 2" key="1">
    <citation type="submission" date="2018-10" db="EMBL/GenBank/DDBJ databases">
        <title>Genome sequencing of Mucilaginibacter sp. HYN0043.</title>
        <authorList>
            <person name="Kim M."/>
            <person name="Yi H."/>
        </authorList>
    </citation>
    <scope>NUCLEOTIDE SEQUENCE [LARGE SCALE GENOMIC DNA]</scope>
    <source>
        <strain evidence="1 2">HYN0043</strain>
    </source>
</reference>
<dbReference type="KEGG" id="muh:HYN43_026265"/>
<protein>
    <submittedName>
        <fullName evidence="1">Uncharacterized protein</fullName>
    </submittedName>
</protein>
<proteinExistence type="predicted"/>
<dbReference type="Proteomes" id="UP000270046">
    <property type="component" value="Chromosome"/>
</dbReference>
<sequence>MSLLIKYLSKLNHICAFIRNYKLKIFYLRDESLKPKAQSRKLKTWFGIKFNNKLSRLKSMESPQKSVKSSFNR</sequence>
<accession>A0A494W4Z6</accession>
<evidence type="ECO:0000313" key="2">
    <source>
        <dbReference type="Proteomes" id="UP000270046"/>
    </source>
</evidence>
<dbReference type="EMBL" id="CP032869">
    <property type="protein sequence ID" value="AYL98565.1"/>
    <property type="molecule type" value="Genomic_DNA"/>
</dbReference>
<name>A0A494W4Z6_9SPHI</name>
<organism evidence="1 2">
    <name type="scientific">Mucilaginibacter celer</name>
    <dbReference type="NCBI Taxonomy" id="2305508"/>
    <lineage>
        <taxon>Bacteria</taxon>
        <taxon>Pseudomonadati</taxon>
        <taxon>Bacteroidota</taxon>
        <taxon>Sphingobacteriia</taxon>
        <taxon>Sphingobacteriales</taxon>
        <taxon>Sphingobacteriaceae</taxon>
        <taxon>Mucilaginibacter</taxon>
    </lineage>
</organism>
<gene>
    <name evidence="1" type="ORF">HYN43_026265</name>
</gene>
<evidence type="ECO:0000313" key="1">
    <source>
        <dbReference type="EMBL" id="AYL98565.1"/>
    </source>
</evidence>